<name>A0A2T6ZA56_TUBBO</name>
<keyword evidence="2" id="KW-1185">Reference proteome</keyword>
<proteinExistence type="predicted"/>
<dbReference type="Proteomes" id="UP000244722">
    <property type="component" value="Unassembled WGS sequence"/>
</dbReference>
<dbReference type="OrthoDB" id="5365583at2759"/>
<protein>
    <submittedName>
        <fullName evidence="1">Uncharacterized protein</fullName>
    </submittedName>
</protein>
<gene>
    <name evidence="1" type="ORF">B9Z19DRAFT_1137826</name>
</gene>
<evidence type="ECO:0000313" key="1">
    <source>
        <dbReference type="EMBL" id="PUU72370.1"/>
    </source>
</evidence>
<dbReference type="AlphaFoldDB" id="A0A2T6ZA56"/>
<comment type="caution">
    <text evidence="1">The sequence shown here is derived from an EMBL/GenBank/DDBJ whole genome shotgun (WGS) entry which is preliminary data.</text>
</comment>
<organism evidence="1 2">
    <name type="scientific">Tuber borchii</name>
    <name type="common">White truffle</name>
    <dbReference type="NCBI Taxonomy" id="42251"/>
    <lineage>
        <taxon>Eukaryota</taxon>
        <taxon>Fungi</taxon>
        <taxon>Dikarya</taxon>
        <taxon>Ascomycota</taxon>
        <taxon>Pezizomycotina</taxon>
        <taxon>Pezizomycetes</taxon>
        <taxon>Pezizales</taxon>
        <taxon>Tuberaceae</taxon>
        <taxon>Tuber</taxon>
    </lineage>
</organism>
<sequence length="198" mass="23153">MEALYQELWGKFVTSNVIQDFTIQVPKPTNFNRYGIDPLRATSNTQPRFSYDLPRRESKFTSLRTKARLPSRGTRILVRKEYRVIEKLLEDEEEEKWSEVDQNEDPEMGASLDYKVLGQPGCGKSFFLSYLLVHRLLRSQPTVYRRGDDCCFIFQEGTPGMMVDARHLFGLPGDQKRNLWILTDETLENPQWQDGTHE</sequence>
<dbReference type="EMBL" id="NESQ01000558">
    <property type="protein sequence ID" value="PUU72370.1"/>
    <property type="molecule type" value="Genomic_DNA"/>
</dbReference>
<reference evidence="1 2" key="1">
    <citation type="submission" date="2017-04" db="EMBL/GenBank/DDBJ databases">
        <title>Draft genome sequence of Tuber borchii Vittad., a whitish edible truffle.</title>
        <authorList>
            <consortium name="DOE Joint Genome Institute"/>
            <person name="Murat C."/>
            <person name="Kuo A."/>
            <person name="Barry K.W."/>
            <person name="Clum A."/>
            <person name="Dockter R.B."/>
            <person name="Fauchery L."/>
            <person name="Iotti M."/>
            <person name="Kohler A."/>
            <person name="Labutti K."/>
            <person name="Lindquist E.A."/>
            <person name="Lipzen A."/>
            <person name="Ohm R.A."/>
            <person name="Wang M."/>
            <person name="Grigoriev I.V."/>
            <person name="Zambonelli A."/>
            <person name="Martin F.M."/>
        </authorList>
    </citation>
    <scope>NUCLEOTIDE SEQUENCE [LARGE SCALE GENOMIC DNA]</scope>
    <source>
        <strain evidence="1 2">Tbo3840</strain>
    </source>
</reference>
<accession>A0A2T6ZA56</accession>
<evidence type="ECO:0000313" key="2">
    <source>
        <dbReference type="Proteomes" id="UP000244722"/>
    </source>
</evidence>